<keyword evidence="1" id="KW-0472">Membrane</keyword>
<comment type="caution">
    <text evidence="3">The sequence shown here is derived from an EMBL/GenBank/DDBJ whole genome shotgun (WGS) entry which is preliminary data.</text>
</comment>
<name>A0A8T0IS88_CERPU</name>
<gene>
    <name evidence="3" type="ORF">KC19_2G048500</name>
</gene>
<reference evidence="3" key="1">
    <citation type="submission" date="2020-06" db="EMBL/GenBank/DDBJ databases">
        <title>WGS assembly of Ceratodon purpureus strain R40.</title>
        <authorList>
            <person name="Carey S.B."/>
            <person name="Jenkins J."/>
            <person name="Shu S."/>
            <person name="Lovell J.T."/>
            <person name="Sreedasyam A."/>
            <person name="Maumus F."/>
            <person name="Tiley G.P."/>
            <person name="Fernandez-Pozo N."/>
            <person name="Barry K."/>
            <person name="Chen C."/>
            <person name="Wang M."/>
            <person name="Lipzen A."/>
            <person name="Daum C."/>
            <person name="Saski C.A."/>
            <person name="Payton A.C."/>
            <person name="Mcbreen J.C."/>
            <person name="Conrad R.E."/>
            <person name="Kollar L.M."/>
            <person name="Olsson S."/>
            <person name="Huttunen S."/>
            <person name="Landis J.B."/>
            <person name="Wickett N.J."/>
            <person name="Johnson M.G."/>
            <person name="Rensing S.A."/>
            <person name="Grimwood J."/>
            <person name="Schmutz J."/>
            <person name="Mcdaniel S.F."/>
        </authorList>
    </citation>
    <scope>NUCLEOTIDE SEQUENCE</scope>
    <source>
        <strain evidence="3">R40</strain>
    </source>
</reference>
<sequence length="513" mass="57959">MGVEVESAARSRALSFLINPFLHVLSLVVFGFFDFVDQLLCPVFLYLDWLLDRREGSCYCHGESSDFELGKERLPLSGARVVSDCEFWDGHSETLYSRKRKHGRSRVHFLALHRSLSAEAAEPLRFLNSRSAGRITGGNLLRNRFNSVSLDRGLASSVEKKLSVDSGVLPHGLSSEKSLFRHESPERSPLKARWSDCGCTTCTAWHTSEDLYVRLGGRGATESSCVDGDDSENNVIFIHGFLSSSSFWSETVFPEFSDSLKSTHRLFAVDVLGFGKSPKPTNCHYSNADHVEMIRKSVIDRYKLKKYHIVAHSMGCTIALSLAGQDPSAVRSVTLVSPPYYPAMPGSQPSSHILWKVAPRKIWPVFAFGPSFMSWYEHLGRVVCLVVCKNHRFWEPVMSFTLNKILRWRVPHFLVHDFMQHTHNTAWHIFHNTICSGAYTAEWSMKALEKAGKHVRVIHGDNDNICPLQCGLDLEKNYSNVSLSTIPGANHINILLGREKQMAQELEEEFRRL</sequence>
<keyword evidence="4" id="KW-1185">Reference proteome</keyword>
<dbReference type="PANTHER" id="PTHR43689:SF14">
    <property type="entry name" value="LYSOPHOSPHOLIPASE BODYGUARD 4-RELATED"/>
    <property type="match status" value="1"/>
</dbReference>
<keyword evidence="1" id="KW-1133">Transmembrane helix</keyword>
<dbReference type="InterPro" id="IPR029058">
    <property type="entry name" value="AB_hydrolase_fold"/>
</dbReference>
<dbReference type="Proteomes" id="UP000822688">
    <property type="component" value="Chromosome 2"/>
</dbReference>
<dbReference type="EMBL" id="CM026422">
    <property type="protein sequence ID" value="KAG0585905.1"/>
    <property type="molecule type" value="Genomic_DNA"/>
</dbReference>
<proteinExistence type="predicted"/>
<evidence type="ECO:0000313" key="3">
    <source>
        <dbReference type="EMBL" id="KAG0585905.1"/>
    </source>
</evidence>
<dbReference type="AlphaFoldDB" id="A0A8T0IS88"/>
<accession>A0A8T0IS88</accession>
<dbReference type="PANTHER" id="PTHR43689">
    <property type="entry name" value="HYDROLASE"/>
    <property type="match status" value="1"/>
</dbReference>
<dbReference type="SUPFAM" id="SSF53474">
    <property type="entry name" value="alpha/beta-Hydrolases"/>
    <property type="match status" value="1"/>
</dbReference>
<feature type="transmembrane region" description="Helical" evidence="1">
    <location>
        <begin position="12"/>
        <end position="33"/>
    </location>
</feature>
<feature type="domain" description="AB hydrolase-1" evidence="2">
    <location>
        <begin position="234"/>
        <end position="495"/>
    </location>
</feature>
<protein>
    <recommendedName>
        <fullName evidence="2">AB hydrolase-1 domain-containing protein</fullName>
    </recommendedName>
</protein>
<keyword evidence="1" id="KW-0812">Transmembrane</keyword>
<dbReference type="Pfam" id="PF00561">
    <property type="entry name" value="Abhydrolase_1"/>
    <property type="match status" value="1"/>
</dbReference>
<evidence type="ECO:0000313" key="4">
    <source>
        <dbReference type="Proteomes" id="UP000822688"/>
    </source>
</evidence>
<organism evidence="3 4">
    <name type="scientific">Ceratodon purpureus</name>
    <name type="common">Fire moss</name>
    <name type="synonym">Dicranum purpureum</name>
    <dbReference type="NCBI Taxonomy" id="3225"/>
    <lineage>
        <taxon>Eukaryota</taxon>
        <taxon>Viridiplantae</taxon>
        <taxon>Streptophyta</taxon>
        <taxon>Embryophyta</taxon>
        <taxon>Bryophyta</taxon>
        <taxon>Bryophytina</taxon>
        <taxon>Bryopsida</taxon>
        <taxon>Dicranidae</taxon>
        <taxon>Pseudoditrichales</taxon>
        <taxon>Ditrichaceae</taxon>
        <taxon>Ceratodon</taxon>
    </lineage>
</organism>
<dbReference type="Gene3D" id="3.40.50.1820">
    <property type="entry name" value="alpha/beta hydrolase"/>
    <property type="match status" value="1"/>
</dbReference>
<dbReference type="InterPro" id="IPR000073">
    <property type="entry name" value="AB_hydrolase_1"/>
</dbReference>
<evidence type="ECO:0000256" key="1">
    <source>
        <dbReference type="SAM" id="Phobius"/>
    </source>
</evidence>
<evidence type="ECO:0000259" key="2">
    <source>
        <dbReference type="Pfam" id="PF00561"/>
    </source>
</evidence>